<keyword evidence="3" id="KW-1185">Reference proteome</keyword>
<feature type="region of interest" description="Disordered" evidence="1">
    <location>
        <begin position="55"/>
        <end position="129"/>
    </location>
</feature>
<evidence type="ECO:0000313" key="3">
    <source>
        <dbReference type="Proteomes" id="UP001447188"/>
    </source>
</evidence>
<reference evidence="2 3" key="1">
    <citation type="submission" date="2024-02" db="EMBL/GenBank/DDBJ databases">
        <title>Discinaceae phylogenomics.</title>
        <authorList>
            <person name="Dirks A.C."/>
            <person name="James T.Y."/>
        </authorList>
    </citation>
    <scope>NUCLEOTIDE SEQUENCE [LARGE SCALE GENOMIC DNA]</scope>
    <source>
        <strain evidence="2 3">ACD0624</strain>
    </source>
</reference>
<feature type="compositionally biased region" description="Basic and acidic residues" evidence="1">
    <location>
        <begin position="55"/>
        <end position="65"/>
    </location>
</feature>
<feature type="compositionally biased region" description="Basic and acidic residues" evidence="1">
    <location>
        <begin position="88"/>
        <end position="111"/>
    </location>
</feature>
<sequence length="194" mass="21380">MPMQWNEQADAKLFANVLKLHVVKLDYQALAKAMGETVTPKAISHRIAKIKEKAQARRSDWEAYRDPSCTPRKRGLKAKATDDDEDDVPKKRIKSEETIIKAEEDTSDNARENPASGSTGDYFWSSRPPTIGTEKSQQCYEPYESEAMNINGATGVDYGNFNEDCTDVGAGVGSDVGPHVGHSNYLTDYGNAST</sequence>
<evidence type="ECO:0000256" key="1">
    <source>
        <dbReference type="SAM" id="MobiDB-lite"/>
    </source>
</evidence>
<feature type="compositionally biased region" description="Polar residues" evidence="1">
    <location>
        <begin position="184"/>
        <end position="194"/>
    </location>
</feature>
<proteinExistence type="predicted"/>
<protein>
    <submittedName>
        <fullName evidence="2">Uncharacterized protein</fullName>
    </submittedName>
</protein>
<dbReference type="EMBL" id="JBBBZM010000067">
    <property type="protein sequence ID" value="KAL0635567.1"/>
    <property type="molecule type" value="Genomic_DNA"/>
</dbReference>
<organism evidence="2 3">
    <name type="scientific">Discina gigas</name>
    <dbReference type="NCBI Taxonomy" id="1032678"/>
    <lineage>
        <taxon>Eukaryota</taxon>
        <taxon>Fungi</taxon>
        <taxon>Dikarya</taxon>
        <taxon>Ascomycota</taxon>
        <taxon>Pezizomycotina</taxon>
        <taxon>Pezizomycetes</taxon>
        <taxon>Pezizales</taxon>
        <taxon>Discinaceae</taxon>
        <taxon>Discina</taxon>
    </lineage>
</organism>
<feature type="region of interest" description="Disordered" evidence="1">
    <location>
        <begin position="174"/>
        <end position="194"/>
    </location>
</feature>
<evidence type="ECO:0000313" key="2">
    <source>
        <dbReference type="EMBL" id="KAL0635567.1"/>
    </source>
</evidence>
<name>A0ABR3GI33_9PEZI</name>
<gene>
    <name evidence="2" type="ORF">Q9L58_005498</name>
</gene>
<accession>A0ABR3GI33</accession>
<dbReference type="Proteomes" id="UP001447188">
    <property type="component" value="Unassembled WGS sequence"/>
</dbReference>
<comment type="caution">
    <text evidence="2">The sequence shown here is derived from an EMBL/GenBank/DDBJ whole genome shotgun (WGS) entry which is preliminary data.</text>
</comment>